<organism evidence="1 2">
    <name type="scientific">Trichonephila inaurata madagascariensis</name>
    <dbReference type="NCBI Taxonomy" id="2747483"/>
    <lineage>
        <taxon>Eukaryota</taxon>
        <taxon>Metazoa</taxon>
        <taxon>Ecdysozoa</taxon>
        <taxon>Arthropoda</taxon>
        <taxon>Chelicerata</taxon>
        <taxon>Arachnida</taxon>
        <taxon>Araneae</taxon>
        <taxon>Araneomorphae</taxon>
        <taxon>Entelegynae</taxon>
        <taxon>Araneoidea</taxon>
        <taxon>Nephilidae</taxon>
        <taxon>Trichonephila</taxon>
        <taxon>Trichonephila inaurata</taxon>
    </lineage>
</organism>
<evidence type="ECO:0000313" key="2">
    <source>
        <dbReference type="Proteomes" id="UP000886998"/>
    </source>
</evidence>
<proteinExistence type="predicted"/>
<protein>
    <submittedName>
        <fullName evidence="1">Uncharacterized protein</fullName>
    </submittedName>
</protein>
<dbReference type="Proteomes" id="UP000886998">
    <property type="component" value="Unassembled WGS sequence"/>
</dbReference>
<dbReference type="EMBL" id="BMAV01025033">
    <property type="protein sequence ID" value="GFS37877.1"/>
    <property type="molecule type" value="Genomic_DNA"/>
</dbReference>
<keyword evidence="2" id="KW-1185">Reference proteome</keyword>
<reference evidence="1" key="1">
    <citation type="submission" date="2020-08" db="EMBL/GenBank/DDBJ databases">
        <title>Multicomponent nature underlies the extraordinary mechanical properties of spider dragline silk.</title>
        <authorList>
            <person name="Kono N."/>
            <person name="Nakamura H."/>
            <person name="Mori M."/>
            <person name="Yoshida Y."/>
            <person name="Ohtoshi R."/>
            <person name="Malay A.D."/>
            <person name="Moran D.A.P."/>
            <person name="Tomita M."/>
            <person name="Numata K."/>
            <person name="Arakawa K."/>
        </authorList>
    </citation>
    <scope>NUCLEOTIDE SEQUENCE</scope>
</reference>
<dbReference type="AlphaFoldDB" id="A0A8X6IAE5"/>
<sequence length="123" mass="14255">MLQRKCRANSKQLNLLWHQEGVETEFSQTSAMDLRPSIKSIRYRIEMSISGSLDSGSRLELRSCHKWQQWSSEAEGLSEIKIPQYYLGDLSNVEVHYFSGVSKSASMEQYYTWALLLIIMKSK</sequence>
<gene>
    <name evidence="1" type="primary">AVEN_94603_1</name>
    <name evidence="1" type="ORF">TNIN_52311</name>
</gene>
<accession>A0A8X6IAE5</accession>
<comment type="caution">
    <text evidence="1">The sequence shown here is derived from an EMBL/GenBank/DDBJ whole genome shotgun (WGS) entry which is preliminary data.</text>
</comment>
<evidence type="ECO:0000313" key="1">
    <source>
        <dbReference type="EMBL" id="GFS37877.1"/>
    </source>
</evidence>
<name>A0A8X6IAE5_9ARAC</name>